<dbReference type="PANTHER" id="PTHR30015">
    <property type="entry name" value="MRR RESTRICTION SYSTEM PROTEIN"/>
    <property type="match status" value="1"/>
</dbReference>
<dbReference type="GO" id="GO:0005694">
    <property type="term" value="C:chromosome"/>
    <property type="evidence" value="ECO:0007669"/>
    <property type="project" value="InterPro"/>
</dbReference>
<dbReference type="InterPro" id="IPR052906">
    <property type="entry name" value="Type_IV_Methyl-Rstrct_Enzyme"/>
</dbReference>
<name>A0A2S4HK68_9GAMM</name>
<dbReference type="InterPro" id="IPR011856">
    <property type="entry name" value="tRNA_endonuc-like_dom_sf"/>
</dbReference>
<dbReference type="GO" id="GO:0003677">
    <property type="term" value="F:DNA binding"/>
    <property type="evidence" value="ECO:0007669"/>
    <property type="project" value="InterPro"/>
</dbReference>
<dbReference type="AlphaFoldDB" id="A0A2S4HK68"/>
<dbReference type="PANTHER" id="PTHR30015:SF7">
    <property type="entry name" value="TYPE IV METHYL-DIRECTED RESTRICTION ENZYME ECOKMRR"/>
    <property type="match status" value="1"/>
</dbReference>
<keyword evidence="4" id="KW-0255">Endonuclease</keyword>
<dbReference type="EMBL" id="PQGG01000007">
    <property type="protein sequence ID" value="POP54280.1"/>
    <property type="molecule type" value="Genomic_DNA"/>
</dbReference>
<sequence length="274" mass="29883">MAKPTVMDDLFALGAKLPWKLSLVLAISSAIGLHQLSLIDPPIVTGPQDLSNVVFIQVGRFIGLVGQYLVPAALLFGALAGFMQRRRGKNLLTQTRSQSNGLSTLSWQQFEQLVAAIFREQGFQVEERGGHGPDGGVDLVLKKGTEKYLVQCKHWRSINVGVPVVRELYGAMAAESAVGGFVATTGQFTADAKRFVEGRNIQLIDGQQIRKQMNKNNIGHRHTQAKLTPLRPAIPDCPLCTKPMVSRVAKKGAHSGKQFWGCTNFPACRGTRPL</sequence>
<feature type="domain" description="Restriction endonuclease type IV Mrr" evidence="3">
    <location>
        <begin position="103"/>
        <end position="211"/>
    </location>
</feature>
<evidence type="ECO:0000256" key="1">
    <source>
        <dbReference type="SAM" id="Phobius"/>
    </source>
</evidence>
<evidence type="ECO:0000313" key="5">
    <source>
        <dbReference type="Proteomes" id="UP000237222"/>
    </source>
</evidence>
<dbReference type="Gene3D" id="3.40.1350.10">
    <property type="match status" value="1"/>
</dbReference>
<dbReference type="InterPro" id="IPR011335">
    <property type="entry name" value="Restrct_endonuc-II-like"/>
</dbReference>
<evidence type="ECO:0000313" key="4">
    <source>
        <dbReference type="EMBL" id="POP54280.1"/>
    </source>
</evidence>
<keyword evidence="1" id="KW-0812">Transmembrane</keyword>
<keyword evidence="1" id="KW-1133">Transmembrane helix</keyword>
<reference evidence="4" key="1">
    <citation type="submission" date="2018-01" db="EMBL/GenBank/DDBJ databases">
        <authorList>
            <person name="Yu X.-D."/>
        </authorList>
    </citation>
    <scope>NUCLEOTIDE SEQUENCE</scope>
    <source>
        <strain evidence="4">ZX-21</strain>
    </source>
</reference>
<protein>
    <submittedName>
        <fullName evidence="4">Restriction endonuclease</fullName>
    </submittedName>
</protein>
<dbReference type="RefSeq" id="WP_103683041.1">
    <property type="nucleotide sequence ID" value="NZ_PQGG01000007.1"/>
</dbReference>
<dbReference type="Proteomes" id="UP000237222">
    <property type="component" value="Unassembled WGS sequence"/>
</dbReference>
<feature type="transmembrane region" description="Helical" evidence="1">
    <location>
        <begin position="21"/>
        <end position="39"/>
    </location>
</feature>
<feature type="transmembrane region" description="Helical" evidence="1">
    <location>
        <begin position="59"/>
        <end position="82"/>
    </location>
</feature>
<dbReference type="GO" id="GO:0009307">
    <property type="term" value="P:DNA restriction-modification system"/>
    <property type="evidence" value="ECO:0007669"/>
    <property type="project" value="InterPro"/>
</dbReference>
<dbReference type="Pfam" id="PF01396">
    <property type="entry name" value="Zn_ribbon_Top1"/>
    <property type="match status" value="1"/>
</dbReference>
<proteinExistence type="predicted"/>
<evidence type="ECO:0000259" key="3">
    <source>
        <dbReference type="Pfam" id="PF04471"/>
    </source>
</evidence>
<dbReference type="SUPFAM" id="SSF52980">
    <property type="entry name" value="Restriction endonuclease-like"/>
    <property type="match status" value="1"/>
</dbReference>
<keyword evidence="1" id="KW-0472">Membrane</keyword>
<dbReference type="Gene3D" id="3.30.65.10">
    <property type="entry name" value="Bacterial Topoisomerase I, domain 1"/>
    <property type="match status" value="1"/>
</dbReference>
<organism evidence="4 5">
    <name type="scientific">Zhongshania marina</name>
    <dbReference type="NCBI Taxonomy" id="2304603"/>
    <lineage>
        <taxon>Bacteria</taxon>
        <taxon>Pseudomonadati</taxon>
        <taxon>Pseudomonadota</taxon>
        <taxon>Gammaproteobacteria</taxon>
        <taxon>Cellvibrionales</taxon>
        <taxon>Spongiibacteraceae</taxon>
        <taxon>Zhongshania</taxon>
    </lineage>
</organism>
<accession>A0A2S4HK68</accession>
<dbReference type="GO" id="GO:0015666">
    <property type="term" value="F:restriction endodeoxyribonuclease activity"/>
    <property type="evidence" value="ECO:0007669"/>
    <property type="project" value="TreeGrafter"/>
</dbReference>
<comment type="caution">
    <text evidence="4">The sequence shown here is derived from an EMBL/GenBank/DDBJ whole genome shotgun (WGS) entry which is preliminary data.</text>
</comment>
<gene>
    <name evidence="4" type="ORF">C0068_03175</name>
</gene>
<dbReference type="GO" id="GO:0003916">
    <property type="term" value="F:DNA topoisomerase activity"/>
    <property type="evidence" value="ECO:0007669"/>
    <property type="project" value="InterPro"/>
</dbReference>
<dbReference type="GO" id="GO:0006265">
    <property type="term" value="P:DNA topological change"/>
    <property type="evidence" value="ECO:0007669"/>
    <property type="project" value="InterPro"/>
</dbReference>
<feature type="domain" description="DNA topoisomerase type IA zn finger" evidence="2">
    <location>
        <begin position="236"/>
        <end position="274"/>
    </location>
</feature>
<dbReference type="OrthoDB" id="5782056at2"/>
<dbReference type="Pfam" id="PF04471">
    <property type="entry name" value="Mrr_cat"/>
    <property type="match status" value="1"/>
</dbReference>
<dbReference type="InterPro" id="IPR007560">
    <property type="entry name" value="Restrct_endonuc_IV_Mrr"/>
</dbReference>
<evidence type="ECO:0000259" key="2">
    <source>
        <dbReference type="Pfam" id="PF01396"/>
    </source>
</evidence>
<keyword evidence="4" id="KW-0378">Hydrolase</keyword>
<keyword evidence="4" id="KW-0540">Nuclease</keyword>
<dbReference type="SUPFAM" id="SSF57783">
    <property type="entry name" value="Zinc beta-ribbon"/>
    <property type="match status" value="1"/>
</dbReference>
<dbReference type="InterPro" id="IPR013498">
    <property type="entry name" value="Topo_IA_Znf"/>
</dbReference>